<dbReference type="InterPro" id="IPR000300">
    <property type="entry name" value="IPPc"/>
</dbReference>
<dbReference type="SUPFAM" id="SSF56219">
    <property type="entry name" value="DNase I-like"/>
    <property type="match status" value="1"/>
</dbReference>
<comment type="similarity">
    <text evidence="1">Belongs to the inositol polyphosphate 5-phosphatase family.</text>
</comment>
<reference evidence="4 5" key="1">
    <citation type="submission" date="2019-06" db="EMBL/GenBank/DDBJ databases">
        <title>A chromosomal-level reference genome of Carpinus fangiana (Coryloideae, Betulaceae).</title>
        <authorList>
            <person name="Yang X."/>
            <person name="Wang Z."/>
            <person name="Zhang L."/>
            <person name="Hao G."/>
            <person name="Liu J."/>
            <person name="Yang Y."/>
        </authorList>
    </citation>
    <scope>NUCLEOTIDE SEQUENCE [LARGE SCALE GENOMIC DNA]</scope>
    <source>
        <strain evidence="4">Cfa_2016G</strain>
        <tissue evidence="4">Leaf</tissue>
    </source>
</reference>
<dbReference type="SMART" id="SM00128">
    <property type="entry name" value="IPPc"/>
    <property type="match status" value="1"/>
</dbReference>
<organism evidence="4 5">
    <name type="scientific">Carpinus fangiana</name>
    <dbReference type="NCBI Taxonomy" id="176857"/>
    <lineage>
        <taxon>Eukaryota</taxon>
        <taxon>Viridiplantae</taxon>
        <taxon>Streptophyta</taxon>
        <taxon>Embryophyta</taxon>
        <taxon>Tracheophyta</taxon>
        <taxon>Spermatophyta</taxon>
        <taxon>Magnoliopsida</taxon>
        <taxon>eudicotyledons</taxon>
        <taxon>Gunneridae</taxon>
        <taxon>Pentapetalae</taxon>
        <taxon>rosids</taxon>
        <taxon>fabids</taxon>
        <taxon>Fagales</taxon>
        <taxon>Betulaceae</taxon>
        <taxon>Carpinus</taxon>
    </lineage>
</organism>
<evidence type="ECO:0000313" key="4">
    <source>
        <dbReference type="EMBL" id="KAE8099453.1"/>
    </source>
</evidence>
<dbReference type="Gene3D" id="3.60.10.10">
    <property type="entry name" value="Endonuclease/exonuclease/phosphatase"/>
    <property type="match status" value="1"/>
</dbReference>
<dbReference type="GO" id="GO:0004445">
    <property type="term" value="F:inositol-polyphosphate 5-phosphatase activity"/>
    <property type="evidence" value="ECO:0007669"/>
    <property type="project" value="InterPro"/>
</dbReference>
<dbReference type="GO" id="GO:0034485">
    <property type="term" value="F:phosphatidylinositol-3,4,5-trisphosphate 5-phosphatase activity"/>
    <property type="evidence" value="ECO:0007669"/>
    <property type="project" value="TreeGrafter"/>
</dbReference>
<dbReference type="InterPro" id="IPR036691">
    <property type="entry name" value="Endo/exonu/phosph_ase_sf"/>
</dbReference>
<dbReference type="Proteomes" id="UP000327013">
    <property type="component" value="Chromosome 7"/>
</dbReference>
<dbReference type="OrthoDB" id="62798at2759"/>
<evidence type="ECO:0000256" key="2">
    <source>
        <dbReference type="ARBA" id="ARBA00022801"/>
    </source>
</evidence>
<dbReference type="EMBL" id="CM017327">
    <property type="protein sequence ID" value="KAE8099453.1"/>
    <property type="molecule type" value="Genomic_DNA"/>
</dbReference>
<dbReference type="AlphaFoldDB" id="A0A5N6RK95"/>
<feature type="domain" description="Inositol polyphosphate-related phosphatase" evidence="3">
    <location>
        <begin position="88"/>
        <end position="466"/>
    </location>
</feature>
<keyword evidence="2" id="KW-0378">Hydrolase</keyword>
<accession>A0A5N6RK95</accession>
<name>A0A5N6RK95_9ROSI</name>
<dbReference type="InterPro" id="IPR045849">
    <property type="entry name" value="IP5P_plant"/>
</dbReference>
<dbReference type="GO" id="GO:0004439">
    <property type="term" value="F:phosphatidylinositol-4,5-bisphosphate 5-phosphatase activity"/>
    <property type="evidence" value="ECO:0007669"/>
    <property type="project" value="TreeGrafter"/>
</dbReference>
<dbReference type="PANTHER" id="PTHR45666:SF15">
    <property type="entry name" value="TYPE I INOSITOL POLYPHOSPHATE 5-PHOSPHATASE 8"/>
    <property type="match status" value="1"/>
</dbReference>
<proteinExistence type="inferred from homology"/>
<dbReference type="GO" id="GO:0046856">
    <property type="term" value="P:phosphatidylinositol dephosphorylation"/>
    <property type="evidence" value="ECO:0007669"/>
    <property type="project" value="InterPro"/>
</dbReference>
<gene>
    <name evidence="4" type="ORF">FH972_017435</name>
</gene>
<evidence type="ECO:0000256" key="1">
    <source>
        <dbReference type="ARBA" id="ARBA00010768"/>
    </source>
</evidence>
<keyword evidence="5" id="KW-1185">Reference proteome</keyword>
<protein>
    <recommendedName>
        <fullName evidence="3">Inositol polyphosphate-related phosphatase domain-containing protein</fullName>
    </recommendedName>
</protein>
<evidence type="ECO:0000313" key="5">
    <source>
        <dbReference type="Proteomes" id="UP000327013"/>
    </source>
</evidence>
<evidence type="ECO:0000259" key="3">
    <source>
        <dbReference type="SMART" id="SM00128"/>
    </source>
</evidence>
<dbReference type="PANTHER" id="PTHR45666">
    <property type="entry name" value="TYPE IV INOSITOL POLYPHOSPHATE 5-PHOSPHATASE 9"/>
    <property type="match status" value="1"/>
</dbReference>
<sequence>MGAERRKISKSSWPRTVVRKWLNIQSGGDEFYSDSYTLKERSQRTDRRRSCSDQDRYIVVPEDFSEGWLVKENPRPGFEPEATVTDTQNFRMFVGTWNVGGKTPHEGLNLRDWLRSPTPADIYVIGFQEIVPLNAGNVLGAEDNGPAAKWLSLIREALNNNATSAEVSPQAGDGSLKPRLSFSDLLSLEDELGKKDFQKLVDSNLGLSYSDEHSPTKYSEQDSPTQLRYRLAASKQMVGIFLCVWVREDLCNHISNLKVSCVGRGIMGYLGNKGSISISMTLYQTTFCFVCTHLASGEKEGDEIRRNSDVAEILKKTRFLHSSRGLEQSLPPDSILEHDKIIWLGDLNYRLAAGCGDMHELLKRHDWQTLLEKDQLKMEQRAGRVFKGWVEGKIFFAPTYKYLTNSNNYVVQSSKSKEKRRTPAWCDRILWKGEGLKQMWYLRGESRFSDHRPVYSLFSVHFDIANKNSVVGATKSCTNKPSTNTPLASTCAVKIQAEEILLLTRAQSCLDTGSSRF</sequence>
<dbReference type="Pfam" id="PF22669">
    <property type="entry name" value="Exo_endo_phos2"/>
    <property type="match status" value="2"/>
</dbReference>